<dbReference type="InterPro" id="IPR011250">
    <property type="entry name" value="OMP/PagP_B-barrel"/>
</dbReference>
<keyword evidence="7" id="KW-0998">Cell outer membrane</keyword>
<evidence type="ECO:0000256" key="4">
    <source>
        <dbReference type="ARBA" id="ARBA00022692"/>
    </source>
</evidence>
<dbReference type="Gene3D" id="3.30.1330.60">
    <property type="entry name" value="OmpA-like domain"/>
    <property type="match status" value="1"/>
</dbReference>
<keyword evidence="4" id="KW-0812">Transmembrane</keyword>
<keyword evidence="5 11" id="KW-0732">Signal</keyword>
<organism evidence="13 14">
    <name type="scientific">Phocaeicola barnesiae</name>
    <dbReference type="NCBI Taxonomy" id="376804"/>
    <lineage>
        <taxon>Bacteria</taxon>
        <taxon>Pseudomonadati</taxon>
        <taxon>Bacteroidota</taxon>
        <taxon>Bacteroidia</taxon>
        <taxon>Bacteroidales</taxon>
        <taxon>Bacteroidaceae</taxon>
        <taxon>Phocaeicola</taxon>
    </lineage>
</organism>
<dbReference type="AlphaFoldDB" id="A0AAW5N5Q3"/>
<protein>
    <submittedName>
        <fullName evidence="13">OmpA family protein</fullName>
    </submittedName>
</protein>
<evidence type="ECO:0000256" key="11">
    <source>
        <dbReference type="SAM" id="SignalP"/>
    </source>
</evidence>
<dbReference type="InterPro" id="IPR006665">
    <property type="entry name" value="OmpA-like"/>
</dbReference>
<reference evidence="13 14" key="1">
    <citation type="submission" date="2022-08" db="EMBL/GenBank/DDBJ databases">
        <authorList>
            <person name="Zeman M."/>
            <person name="Kubasova T."/>
        </authorList>
    </citation>
    <scope>NUCLEOTIDE SEQUENCE [LARGE SCALE GENOMIC DNA]</scope>
    <source>
        <strain evidence="13 14">ET62</strain>
    </source>
</reference>
<dbReference type="GO" id="GO:0030247">
    <property type="term" value="F:polysaccharide binding"/>
    <property type="evidence" value="ECO:0007669"/>
    <property type="project" value="UniProtKB-ARBA"/>
</dbReference>
<evidence type="ECO:0000256" key="9">
    <source>
        <dbReference type="ARBA" id="ARBA00057459"/>
    </source>
</evidence>
<dbReference type="GO" id="GO:0015288">
    <property type="term" value="F:porin activity"/>
    <property type="evidence" value="ECO:0007669"/>
    <property type="project" value="UniProtKB-ARBA"/>
</dbReference>
<evidence type="ECO:0000256" key="5">
    <source>
        <dbReference type="ARBA" id="ARBA00022729"/>
    </source>
</evidence>
<accession>A0AAW5N5Q3</accession>
<comment type="function">
    <text evidence="9">May have porin activity and function in peptidoglycan binding.</text>
</comment>
<evidence type="ECO:0000256" key="10">
    <source>
        <dbReference type="PROSITE-ProRule" id="PRU00473"/>
    </source>
</evidence>
<comment type="subcellular location">
    <subcellularLocation>
        <location evidence="1">Cell outer membrane</location>
        <topology evidence="1">Multi-pass membrane protein</topology>
    </subcellularLocation>
</comment>
<dbReference type="FunFam" id="3.30.1330.60:FF:000006">
    <property type="entry name" value="Outer membrane protein OmpA"/>
    <property type="match status" value="1"/>
</dbReference>
<comment type="similarity">
    <text evidence="2">Belongs to the outer membrane OOP (TC 1.B.6) superfamily.</text>
</comment>
<evidence type="ECO:0000313" key="13">
    <source>
        <dbReference type="EMBL" id="MCR8874090.1"/>
    </source>
</evidence>
<name>A0AAW5N5Q3_9BACT</name>
<feature type="domain" description="OmpA-like" evidence="12">
    <location>
        <begin position="257"/>
        <end position="367"/>
    </location>
</feature>
<evidence type="ECO:0000256" key="8">
    <source>
        <dbReference type="ARBA" id="ARBA00023283"/>
    </source>
</evidence>
<evidence type="ECO:0000259" key="12">
    <source>
        <dbReference type="PROSITE" id="PS51123"/>
    </source>
</evidence>
<dbReference type="Gene3D" id="2.40.160.20">
    <property type="match status" value="1"/>
</dbReference>
<dbReference type="InterPro" id="IPR050330">
    <property type="entry name" value="Bact_OuterMem_StrucFunc"/>
</dbReference>
<dbReference type="GO" id="GO:0009279">
    <property type="term" value="C:cell outer membrane"/>
    <property type="evidence" value="ECO:0007669"/>
    <property type="project" value="UniProtKB-SubCell"/>
</dbReference>
<proteinExistence type="inferred from homology"/>
<dbReference type="RefSeq" id="WP_258335784.1">
    <property type="nucleotide sequence ID" value="NZ_JANRHJ010000009.1"/>
</dbReference>
<gene>
    <name evidence="13" type="ORF">NW209_08710</name>
</gene>
<dbReference type="PANTHER" id="PTHR30329">
    <property type="entry name" value="STATOR ELEMENT OF FLAGELLAR MOTOR COMPLEX"/>
    <property type="match status" value="1"/>
</dbReference>
<dbReference type="PANTHER" id="PTHR30329:SF21">
    <property type="entry name" value="LIPOPROTEIN YIAD-RELATED"/>
    <property type="match status" value="1"/>
</dbReference>
<evidence type="ECO:0000256" key="3">
    <source>
        <dbReference type="ARBA" id="ARBA00022452"/>
    </source>
</evidence>
<feature type="signal peptide" evidence="11">
    <location>
        <begin position="1"/>
        <end position="20"/>
    </location>
</feature>
<evidence type="ECO:0000256" key="7">
    <source>
        <dbReference type="ARBA" id="ARBA00023237"/>
    </source>
</evidence>
<keyword evidence="3" id="KW-1134">Transmembrane beta strand</keyword>
<dbReference type="Proteomes" id="UP001204579">
    <property type="component" value="Unassembled WGS sequence"/>
</dbReference>
<comment type="caution">
    <text evidence="13">The sequence shown here is derived from an EMBL/GenBank/DDBJ whole genome shotgun (WGS) entry which is preliminary data.</text>
</comment>
<evidence type="ECO:0000256" key="6">
    <source>
        <dbReference type="ARBA" id="ARBA00023157"/>
    </source>
</evidence>
<evidence type="ECO:0000313" key="14">
    <source>
        <dbReference type="Proteomes" id="UP001204579"/>
    </source>
</evidence>
<dbReference type="EMBL" id="JANRHJ010000009">
    <property type="protein sequence ID" value="MCR8874090.1"/>
    <property type="molecule type" value="Genomic_DNA"/>
</dbReference>
<dbReference type="SUPFAM" id="SSF103088">
    <property type="entry name" value="OmpA-like"/>
    <property type="match status" value="1"/>
</dbReference>
<evidence type="ECO:0000256" key="1">
    <source>
        <dbReference type="ARBA" id="ARBA00004571"/>
    </source>
</evidence>
<dbReference type="Pfam" id="PF00691">
    <property type="entry name" value="OmpA"/>
    <property type="match status" value="1"/>
</dbReference>
<keyword evidence="8" id="KW-0873">Pyrrolidone carboxylic acid</keyword>
<sequence>MKLKRDLTAIALGLSTVAMFAQTGNTETRQIKEEGKTVFNPHWFMQVQGGAGYTLGEADFGDLISPAAALNFGYQFTPVWGLRFGVSGWQAKGGWVNPATTYKYNYLQGNVDVTLDLGNLFCGYKANRLFNPYFFVGVGLNGAFNNDEAVALNNQGYEMAYLWDKNKISPAGRAGLGVAIRLAEKVFFNIEANANVMSDKFNSKKAGNADWQFNALAGFTFKFGKPSRTTEPVYYEPTPTPPPAPAPVKEEPAPAPVVEEVKPMTQNVFFKINSAEIRTSEENKIASLVSYLKEHSNAKVSLCGYADKQTGNARINERLSKERAEAVAEALKAQGIAESRITVDYKGDTAQPFGTAEENRVTICIAE</sequence>
<keyword evidence="10" id="KW-0472">Membrane</keyword>
<dbReference type="SUPFAM" id="SSF56925">
    <property type="entry name" value="OMPA-like"/>
    <property type="match status" value="1"/>
</dbReference>
<keyword evidence="14" id="KW-1185">Reference proteome</keyword>
<feature type="chain" id="PRO_5043722709" evidence="11">
    <location>
        <begin position="21"/>
        <end position="367"/>
    </location>
</feature>
<dbReference type="InterPro" id="IPR036737">
    <property type="entry name" value="OmpA-like_sf"/>
</dbReference>
<evidence type="ECO:0000256" key="2">
    <source>
        <dbReference type="ARBA" id="ARBA00009961"/>
    </source>
</evidence>
<dbReference type="PROSITE" id="PS51123">
    <property type="entry name" value="OMPA_2"/>
    <property type="match status" value="1"/>
</dbReference>
<keyword evidence="6" id="KW-1015">Disulfide bond</keyword>
<dbReference type="CDD" id="cd07185">
    <property type="entry name" value="OmpA_C-like"/>
    <property type="match status" value="1"/>
</dbReference>